<protein>
    <submittedName>
        <fullName evidence="2">Uncharacterized protein</fullName>
    </submittedName>
</protein>
<reference evidence="3" key="1">
    <citation type="journal article" date="2023" name="Proc. Natl. Acad. Sci. U.S.A.">
        <title>Genomic and structural basis for evolution of tropane alkaloid biosynthesis.</title>
        <authorList>
            <person name="Wanga Y.-J."/>
            <person name="Taina T."/>
            <person name="Yua J.-Y."/>
            <person name="Lia J."/>
            <person name="Xua B."/>
            <person name="Chenc J."/>
            <person name="D'Auriad J.C."/>
            <person name="Huanga J.-P."/>
            <person name="Huanga S.-X."/>
        </authorList>
    </citation>
    <scope>NUCLEOTIDE SEQUENCE [LARGE SCALE GENOMIC DNA]</scope>
    <source>
        <strain evidence="3">cv. KIB-2019</strain>
    </source>
</reference>
<dbReference type="EMBL" id="JAJAGQ010000012">
    <property type="protein sequence ID" value="KAJ8547325.1"/>
    <property type="molecule type" value="Genomic_DNA"/>
</dbReference>
<organism evidence="2 3">
    <name type="scientific">Anisodus acutangulus</name>
    <dbReference type="NCBI Taxonomy" id="402998"/>
    <lineage>
        <taxon>Eukaryota</taxon>
        <taxon>Viridiplantae</taxon>
        <taxon>Streptophyta</taxon>
        <taxon>Embryophyta</taxon>
        <taxon>Tracheophyta</taxon>
        <taxon>Spermatophyta</taxon>
        <taxon>Magnoliopsida</taxon>
        <taxon>eudicotyledons</taxon>
        <taxon>Gunneridae</taxon>
        <taxon>Pentapetalae</taxon>
        <taxon>asterids</taxon>
        <taxon>lamiids</taxon>
        <taxon>Solanales</taxon>
        <taxon>Solanaceae</taxon>
        <taxon>Solanoideae</taxon>
        <taxon>Hyoscyameae</taxon>
        <taxon>Anisodus</taxon>
    </lineage>
</organism>
<keyword evidence="3" id="KW-1185">Reference proteome</keyword>
<accession>A0A9Q1RBD4</accession>
<dbReference type="OrthoDB" id="1328470at2759"/>
<dbReference type="Proteomes" id="UP001152561">
    <property type="component" value="Unassembled WGS sequence"/>
</dbReference>
<comment type="caution">
    <text evidence="2">The sequence shown here is derived from an EMBL/GenBank/DDBJ whole genome shotgun (WGS) entry which is preliminary data.</text>
</comment>
<gene>
    <name evidence="2" type="ORF">K7X08_010911</name>
</gene>
<dbReference type="AlphaFoldDB" id="A0A9Q1RBD4"/>
<name>A0A9Q1RBD4_9SOLA</name>
<evidence type="ECO:0000256" key="1">
    <source>
        <dbReference type="SAM" id="MobiDB-lite"/>
    </source>
</evidence>
<sequence length="174" mass="18677">MGQSSRGDVESTNVNMKKELESFLVHVDLKFAKILQAIVDLNKKVDAKVCRMRRRMHFLTFAGCIRMEIKVHGGNENMKDVTPNDSVGGGDSSKKAIGGSVGDRVGSGVGVGEGNDSQSDFVCFFVVTEQAREDMLPQGGDADSTDVGNEYVDGGLAKWSESVLAPPPENVARP</sequence>
<feature type="region of interest" description="Disordered" evidence="1">
    <location>
        <begin position="76"/>
        <end position="99"/>
    </location>
</feature>
<evidence type="ECO:0000313" key="3">
    <source>
        <dbReference type="Proteomes" id="UP001152561"/>
    </source>
</evidence>
<evidence type="ECO:0000313" key="2">
    <source>
        <dbReference type="EMBL" id="KAJ8547325.1"/>
    </source>
</evidence>
<proteinExistence type="predicted"/>